<dbReference type="Pfam" id="PF01205">
    <property type="entry name" value="Impact_N"/>
    <property type="match status" value="1"/>
</dbReference>
<dbReference type="Gene3D" id="3.30.230.30">
    <property type="entry name" value="Impact, N-terminal domain"/>
    <property type="match status" value="1"/>
</dbReference>
<dbReference type="GO" id="GO:0005737">
    <property type="term" value="C:cytoplasm"/>
    <property type="evidence" value="ECO:0007669"/>
    <property type="project" value="TreeGrafter"/>
</dbReference>
<dbReference type="SUPFAM" id="SSF54211">
    <property type="entry name" value="Ribosomal protein S5 domain 2-like"/>
    <property type="match status" value="1"/>
</dbReference>
<dbReference type="InterPro" id="IPR023582">
    <property type="entry name" value="Impact"/>
</dbReference>
<evidence type="ECO:0000256" key="1">
    <source>
        <dbReference type="ARBA" id="ARBA00007665"/>
    </source>
</evidence>
<proteinExistence type="inferred from homology"/>
<protein>
    <recommendedName>
        <fullName evidence="2">Impact N-terminal domain-containing protein</fullName>
    </recommendedName>
</protein>
<dbReference type="InterPro" id="IPR020568">
    <property type="entry name" value="Ribosomal_Su5_D2-typ_SF"/>
</dbReference>
<dbReference type="GO" id="GO:0006446">
    <property type="term" value="P:regulation of translational initiation"/>
    <property type="evidence" value="ECO:0007669"/>
    <property type="project" value="TreeGrafter"/>
</dbReference>
<dbReference type="PANTHER" id="PTHR16301">
    <property type="entry name" value="IMPACT-RELATED"/>
    <property type="match status" value="1"/>
</dbReference>
<comment type="similarity">
    <text evidence="1">Belongs to the IMPACT family.</text>
</comment>
<evidence type="ECO:0000313" key="3">
    <source>
        <dbReference type="EMBL" id="SVB27730.1"/>
    </source>
</evidence>
<gene>
    <name evidence="3" type="ORF">METZ01_LOCUS180584</name>
</gene>
<sequence>MIYVPRETNKAIHKEKRSRFIGILHPVSTKEKADRFLKRCRKHHPKARHICWAYRFYDNGNFQENSSDAGEPSGTAGKPILNNLLKKNIGNCILTVMRIFGGIKLGKKGLTQAYATCASLVLSNANLVNWAPESNVYVHCPMQFYGQLSSLISSEDLEIQEDHSHNTIHWAIKMKDTEIVAFQKKISEITNGEGTVHLETRGETANHRRS</sequence>
<accession>A0A382CNM7</accession>
<organism evidence="3">
    <name type="scientific">marine metagenome</name>
    <dbReference type="NCBI Taxonomy" id="408172"/>
    <lineage>
        <taxon>unclassified sequences</taxon>
        <taxon>metagenomes</taxon>
        <taxon>ecological metagenomes</taxon>
    </lineage>
</organism>
<reference evidence="3" key="1">
    <citation type="submission" date="2018-05" db="EMBL/GenBank/DDBJ databases">
        <authorList>
            <person name="Lanie J.A."/>
            <person name="Ng W.-L."/>
            <person name="Kazmierczak K.M."/>
            <person name="Andrzejewski T.M."/>
            <person name="Davidsen T.M."/>
            <person name="Wayne K.J."/>
            <person name="Tettelin H."/>
            <person name="Glass J.I."/>
            <person name="Rusch D."/>
            <person name="Podicherti R."/>
            <person name="Tsui H.-C.T."/>
            <person name="Winkler M.E."/>
        </authorList>
    </citation>
    <scope>NUCLEOTIDE SEQUENCE</scope>
</reference>
<evidence type="ECO:0000259" key="2">
    <source>
        <dbReference type="Pfam" id="PF01205"/>
    </source>
</evidence>
<name>A0A382CNM7_9ZZZZ</name>
<feature type="domain" description="Impact N-terminal" evidence="2">
    <location>
        <begin position="16"/>
        <end position="121"/>
    </location>
</feature>
<dbReference type="EMBL" id="UINC01035397">
    <property type="protein sequence ID" value="SVB27730.1"/>
    <property type="molecule type" value="Genomic_DNA"/>
</dbReference>
<dbReference type="InterPro" id="IPR001498">
    <property type="entry name" value="Impact_N"/>
</dbReference>
<dbReference type="PANTHER" id="PTHR16301:SF20">
    <property type="entry name" value="IMPACT FAMILY MEMBER YIGZ"/>
    <property type="match status" value="1"/>
</dbReference>
<dbReference type="AlphaFoldDB" id="A0A382CNM7"/>
<dbReference type="InterPro" id="IPR036956">
    <property type="entry name" value="Impact_N_sf"/>
</dbReference>